<evidence type="ECO:0000256" key="1">
    <source>
        <dbReference type="ARBA" id="ARBA00004286"/>
    </source>
</evidence>
<protein>
    <recommendedName>
        <fullName evidence="9">SET domain-containing protein</fullName>
    </recommendedName>
</protein>
<comment type="subcellular location">
    <subcellularLocation>
        <location evidence="1">Chromosome</location>
    </subcellularLocation>
</comment>
<dbReference type="SUPFAM" id="SSF82199">
    <property type="entry name" value="SET domain"/>
    <property type="match status" value="1"/>
</dbReference>
<dbReference type="PROSITE" id="PS50280">
    <property type="entry name" value="SET"/>
    <property type="match status" value="1"/>
</dbReference>
<keyword evidence="7" id="KW-0862">Zinc</keyword>
<dbReference type="InterPro" id="IPR050973">
    <property type="entry name" value="H3K9_Histone-Lys_N-MTase"/>
</dbReference>
<comment type="caution">
    <text evidence="10">The sequence shown here is derived from an EMBL/GenBank/DDBJ whole genome shotgun (WGS) entry which is preliminary data.</text>
</comment>
<evidence type="ECO:0000256" key="4">
    <source>
        <dbReference type="ARBA" id="ARBA00022679"/>
    </source>
</evidence>
<feature type="compositionally biased region" description="Polar residues" evidence="8">
    <location>
        <begin position="877"/>
        <end position="889"/>
    </location>
</feature>
<dbReference type="GO" id="GO:0008168">
    <property type="term" value="F:methyltransferase activity"/>
    <property type="evidence" value="ECO:0007669"/>
    <property type="project" value="UniProtKB-KW"/>
</dbReference>
<keyword evidence="5" id="KW-0949">S-adenosyl-L-methionine</keyword>
<dbReference type="InterPro" id="IPR056492">
    <property type="entry name" value="SH3_Hsr9"/>
</dbReference>
<dbReference type="SMART" id="SM00317">
    <property type="entry name" value="SET"/>
    <property type="match status" value="1"/>
</dbReference>
<feature type="domain" description="SET" evidence="9">
    <location>
        <begin position="726"/>
        <end position="845"/>
    </location>
</feature>
<keyword evidence="3" id="KW-0489">Methyltransferase</keyword>
<dbReference type="AlphaFoldDB" id="A0A016T3T7"/>
<gene>
    <name evidence="10" type="primary">Acey_s0141.g2243</name>
    <name evidence="10" type="ORF">Y032_0141g2243</name>
</gene>
<dbReference type="OrthoDB" id="5846691at2759"/>
<name>A0A016T3T7_9BILA</name>
<evidence type="ECO:0000256" key="3">
    <source>
        <dbReference type="ARBA" id="ARBA00022603"/>
    </source>
</evidence>
<dbReference type="Proteomes" id="UP000024635">
    <property type="component" value="Unassembled WGS sequence"/>
</dbReference>
<dbReference type="InterPro" id="IPR046341">
    <property type="entry name" value="SET_dom_sf"/>
</dbReference>
<keyword evidence="6" id="KW-0479">Metal-binding</keyword>
<keyword evidence="11" id="KW-1185">Reference proteome</keyword>
<evidence type="ECO:0000313" key="11">
    <source>
        <dbReference type="Proteomes" id="UP000024635"/>
    </source>
</evidence>
<dbReference type="PANTHER" id="PTHR46223:SF3">
    <property type="entry name" value="HISTONE-LYSINE N-METHYLTRANSFERASE SET-23"/>
    <property type="match status" value="1"/>
</dbReference>
<evidence type="ECO:0000256" key="7">
    <source>
        <dbReference type="ARBA" id="ARBA00022833"/>
    </source>
</evidence>
<dbReference type="GO" id="GO:0046872">
    <property type="term" value="F:metal ion binding"/>
    <property type="evidence" value="ECO:0007669"/>
    <property type="project" value="UniProtKB-KW"/>
</dbReference>
<feature type="compositionally biased region" description="Polar residues" evidence="8">
    <location>
        <begin position="50"/>
        <end position="64"/>
    </location>
</feature>
<evidence type="ECO:0000256" key="8">
    <source>
        <dbReference type="SAM" id="MobiDB-lite"/>
    </source>
</evidence>
<feature type="compositionally biased region" description="Polar residues" evidence="8">
    <location>
        <begin position="128"/>
        <end position="156"/>
    </location>
</feature>
<dbReference type="Pfam" id="PF24680">
    <property type="entry name" value="SH3_Hsr9"/>
    <property type="match status" value="1"/>
</dbReference>
<reference evidence="11" key="1">
    <citation type="journal article" date="2015" name="Nat. Genet.">
        <title>The genome and transcriptome of the zoonotic hookworm Ancylostoma ceylanicum identify infection-specific gene families.</title>
        <authorList>
            <person name="Schwarz E.M."/>
            <person name="Hu Y."/>
            <person name="Antoshechkin I."/>
            <person name="Miller M.M."/>
            <person name="Sternberg P.W."/>
            <person name="Aroian R.V."/>
        </authorList>
    </citation>
    <scope>NUCLEOTIDE SEQUENCE</scope>
    <source>
        <strain evidence="11">HY135</strain>
    </source>
</reference>
<keyword evidence="4" id="KW-0808">Transferase</keyword>
<feature type="region of interest" description="Disordered" evidence="8">
    <location>
        <begin position="114"/>
        <end position="159"/>
    </location>
</feature>
<evidence type="ECO:0000313" key="10">
    <source>
        <dbReference type="EMBL" id="EYB97390.1"/>
    </source>
</evidence>
<evidence type="ECO:0000256" key="6">
    <source>
        <dbReference type="ARBA" id="ARBA00022723"/>
    </source>
</evidence>
<evidence type="ECO:0000259" key="9">
    <source>
        <dbReference type="PROSITE" id="PS50280"/>
    </source>
</evidence>
<sequence length="889" mass="100978">MKTRGRSRKKQCPLNSKKTLQIRANFRAASGTTKGTAKSKSYCRTRPGKDNQSVAGTPRATSATKHNEEDVSDSPGRFLDFRVNFGEHSFVRLPSQVLEPLVCWRRVLVKDGNGEVIPLGSDGKPISDANSEQSTSSANVQLQYAKPTSGSPSSELNRTRERNLLKEVKKELNTTLSSTFEEIHFDDKRISCGFTRKRSQRGEACNADDSIEITKKRSRRCPSSYAESDFSNPDGNVIQQSSYSIESNSNVYAVYFGTYYAATVLSGDDYEGYKVKFLSDSVVKNVPPEAVVPLNLVRVGQECMVGENAGIIAGAPVVLSKGLFTVSLLDQNNKAEKNVYVRWFELSFLLRTWQKERSRRMKQKVAVTSSNIFIKCELNTTIDGECSKCSRSPLLFRFFFVNAPLWSRLGSSNAVNVPEKRRRQSKLEQQYLTRSPRALRRRQPRLELTVGGKQEDAQKRNYLSKNTFQSTPRWRRTPLKEETFVAKDPTLFYPLWPMYDDPDPEVKTLVSLNNLAEPVELSAILKMFLPSGKRLYNSFLVTLNNHPWHCQYRVASSNMSSHMDAHCFEKREKLIAQMTTAMRQRDPVGFRQHYPHYDQRVDFKKEWRVNLRIAEAMINRRLSAFHIAPIFIESWTRRLPTQIYFDYLPRSTLSVRVYREMQEASAKLRWRYPARADGCLCQGGKCELGQCPCLVYKEKGAVMICGQACGCNDSCPSSYLKKERQVPLVLFHTRYKGWGVLTPVEIPAGTFVGLYTGHITDVENEVLVDNTYVFEINQQVENGVGRYAVDGTWSGNISRFFNHSCVDPTVVAKVLFTRGNLVTHDLAFFTTRDVHIGEELTFCYSNEIMQQRSSGITCRHGKTCKKRGVAGHPINIGQPQASSLQHFKH</sequence>
<dbReference type="GO" id="GO:0005694">
    <property type="term" value="C:chromosome"/>
    <property type="evidence" value="ECO:0007669"/>
    <property type="project" value="UniProtKB-SubCell"/>
</dbReference>
<feature type="region of interest" description="Disordered" evidence="8">
    <location>
        <begin position="23"/>
        <end position="75"/>
    </location>
</feature>
<dbReference type="InterPro" id="IPR001214">
    <property type="entry name" value="SET_dom"/>
</dbReference>
<dbReference type="PANTHER" id="PTHR46223">
    <property type="entry name" value="HISTONE-LYSINE N-METHYLTRANSFERASE SUV39H"/>
    <property type="match status" value="1"/>
</dbReference>
<organism evidence="10 11">
    <name type="scientific">Ancylostoma ceylanicum</name>
    <dbReference type="NCBI Taxonomy" id="53326"/>
    <lineage>
        <taxon>Eukaryota</taxon>
        <taxon>Metazoa</taxon>
        <taxon>Ecdysozoa</taxon>
        <taxon>Nematoda</taxon>
        <taxon>Chromadorea</taxon>
        <taxon>Rhabditida</taxon>
        <taxon>Rhabditina</taxon>
        <taxon>Rhabditomorpha</taxon>
        <taxon>Strongyloidea</taxon>
        <taxon>Ancylostomatidae</taxon>
        <taxon>Ancylostomatinae</taxon>
        <taxon>Ancylostoma</taxon>
    </lineage>
</organism>
<evidence type="ECO:0000256" key="2">
    <source>
        <dbReference type="ARBA" id="ARBA00022454"/>
    </source>
</evidence>
<keyword evidence="2" id="KW-0158">Chromosome</keyword>
<feature type="region of interest" description="Disordered" evidence="8">
    <location>
        <begin position="869"/>
        <end position="889"/>
    </location>
</feature>
<proteinExistence type="predicted"/>
<evidence type="ECO:0000256" key="5">
    <source>
        <dbReference type="ARBA" id="ARBA00022691"/>
    </source>
</evidence>
<dbReference type="Pfam" id="PF00856">
    <property type="entry name" value="SET"/>
    <property type="match status" value="1"/>
</dbReference>
<dbReference type="STRING" id="53326.A0A016T3T7"/>
<dbReference type="GO" id="GO:0032259">
    <property type="term" value="P:methylation"/>
    <property type="evidence" value="ECO:0007669"/>
    <property type="project" value="UniProtKB-KW"/>
</dbReference>
<dbReference type="EMBL" id="JARK01001477">
    <property type="protein sequence ID" value="EYB97390.1"/>
    <property type="molecule type" value="Genomic_DNA"/>
</dbReference>
<feature type="compositionally biased region" description="Polar residues" evidence="8">
    <location>
        <begin position="30"/>
        <end position="39"/>
    </location>
</feature>
<accession>A0A016T3T7</accession>
<dbReference type="Gene3D" id="2.170.270.10">
    <property type="entry name" value="SET domain"/>
    <property type="match status" value="1"/>
</dbReference>